<organism evidence="4 5">
    <name type="scientific">Eutrema salsugineum</name>
    <name type="common">Saltwater cress</name>
    <name type="synonym">Sisymbrium salsugineum</name>
    <dbReference type="NCBI Taxonomy" id="72664"/>
    <lineage>
        <taxon>Eukaryota</taxon>
        <taxon>Viridiplantae</taxon>
        <taxon>Streptophyta</taxon>
        <taxon>Embryophyta</taxon>
        <taxon>Tracheophyta</taxon>
        <taxon>Spermatophyta</taxon>
        <taxon>Magnoliopsida</taxon>
        <taxon>eudicotyledons</taxon>
        <taxon>Gunneridae</taxon>
        <taxon>Pentapetalae</taxon>
        <taxon>rosids</taxon>
        <taxon>malvids</taxon>
        <taxon>Brassicales</taxon>
        <taxon>Brassicaceae</taxon>
        <taxon>Eutremeae</taxon>
        <taxon>Eutrema</taxon>
    </lineage>
</organism>
<dbReference type="Pfam" id="PF00076">
    <property type="entry name" value="RRM_1"/>
    <property type="match status" value="1"/>
</dbReference>
<dbReference type="EMBL" id="KI517464">
    <property type="protein sequence ID" value="ESQ40336.1"/>
    <property type="molecule type" value="Genomic_DNA"/>
</dbReference>
<keyword evidence="1 2" id="KW-0694">RNA-binding</keyword>
<dbReference type="InterPro" id="IPR050886">
    <property type="entry name" value="RNA-binding_reg"/>
</dbReference>
<protein>
    <recommendedName>
        <fullName evidence="3">RRM domain-containing protein</fullName>
    </recommendedName>
</protein>
<proteinExistence type="predicted"/>
<dbReference type="InterPro" id="IPR000504">
    <property type="entry name" value="RRM_dom"/>
</dbReference>
<dbReference type="InterPro" id="IPR035979">
    <property type="entry name" value="RBD_domain_sf"/>
</dbReference>
<evidence type="ECO:0000256" key="1">
    <source>
        <dbReference type="ARBA" id="ARBA00022884"/>
    </source>
</evidence>
<reference evidence="4 5" key="1">
    <citation type="journal article" date="2013" name="Front. Plant Sci.">
        <title>The Reference Genome of the Halophytic Plant Eutrema salsugineum.</title>
        <authorList>
            <person name="Yang R."/>
            <person name="Jarvis D.E."/>
            <person name="Chen H."/>
            <person name="Beilstein M.A."/>
            <person name="Grimwood J."/>
            <person name="Jenkins J."/>
            <person name="Shu S."/>
            <person name="Prochnik S."/>
            <person name="Xin M."/>
            <person name="Ma C."/>
            <person name="Schmutz J."/>
            <person name="Wing R.A."/>
            <person name="Mitchell-Olds T."/>
            <person name="Schumaker K.S."/>
            <person name="Wang X."/>
        </authorList>
    </citation>
    <scope>NUCLEOTIDE SEQUENCE [LARGE SCALE GENOMIC DNA]</scope>
</reference>
<dbReference type="eggNOG" id="KOG0118">
    <property type="taxonomic scope" value="Eukaryota"/>
</dbReference>
<evidence type="ECO:0000313" key="5">
    <source>
        <dbReference type="Proteomes" id="UP000030689"/>
    </source>
</evidence>
<dbReference type="PROSITE" id="PS50102">
    <property type="entry name" value="RRM"/>
    <property type="match status" value="1"/>
</dbReference>
<dbReference type="InterPro" id="IPR012677">
    <property type="entry name" value="Nucleotide-bd_a/b_plait_sf"/>
</dbReference>
<feature type="domain" description="RRM" evidence="3">
    <location>
        <begin position="7"/>
        <end position="47"/>
    </location>
</feature>
<gene>
    <name evidence="4" type="ORF">EUTSA_v10015645mg</name>
</gene>
<evidence type="ECO:0000259" key="3">
    <source>
        <dbReference type="PROSITE" id="PS50102"/>
    </source>
</evidence>
<keyword evidence="5" id="KW-1185">Reference proteome</keyword>
<dbReference type="SUPFAM" id="SSF54928">
    <property type="entry name" value="RNA-binding domain, RBD"/>
    <property type="match status" value="1"/>
</dbReference>
<evidence type="ECO:0000256" key="2">
    <source>
        <dbReference type="PROSITE-ProRule" id="PRU00176"/>
    </source>
</evidence>
<dbReference type="GO" id="GO:0003723">
    <property type="term" value="F:RNA binding"/>
    <property type="evidence" value="ECO:0007669"/>
    <property type="project" value="UniProtKB-UniRule"/>
</dbReference>
<name>V4N4L9_EUTSA</name>
<feature type="non-terminal residue" evidence="4">
    <location>
        <position position="47"/>
    </location>
</feature>
<dbReference type="PANTHER" id="PTHR48024">
    <property type="entry name" value="GEO13361P1-RELATED"/>
    <property type="match status" value="1"/>
</dbReference>
<dbReference type="Gramene" id="ESQ40336">
    <property type="protein sequence ID" value="ESQ40336"/>
    <property type="gene ID" value="EUTSA_v10015645mg"/>
</dbReference>
<dbReference type="AlphaFoldDB" id="V4N4L9"/>
<dbReference type="STRING" id="72664.V4N4L9"/>
<dbReference type="PANTHER" id="PTHR48024:SF56">
    <property type="entry name" value="HETEROGENEOUS NUCLEAR RIBONUCLEOPROTEIN A0"/>
    <property type="match status" value="1"/>
</dbReference>
<dbReference type="Proteomes" id="UP000030689">
    <property type="component" value="Unassembled WGS sequence"/>
</dbReference>
<evidence type="ECO:0000313" key="4">
    <source>
        <dbReference type="EMBL" id="ESQ40336.1"/>
    </source>
</evidence>
<sequence>MAAKEGSRIFVGGLSPEVTERDLERAFSRFGDILDCQIMMERDTGRS</sequence>
<accession>V4N4L9</accession>
<dbReference type="Gene3D" id="3.30.70.330">
    <property type="match status" value="1"/>
</dbReference>
<dbReference type="KEGG" id="eus:EUTSA_v10015645mg"/>